<reference evidence="1 2" key="1">
    <citation type="submission" date="2020-08" db="EMBL/GenBank/DDBJ databases">
        <title>Sequencing the genomes of 1000 actinobacteria strains.</title>
        <authorList>
            <person name="Klenk H.-P."/>
        </authorList>
    </citation>
    <scope>NUCLEOTIDE SEQUENCE [LARGE SCALE GENOMIC DNA]</scope>
    <source>
        <strain evidence="1 2">DSM 15626</strain>
    </source>
</reference>
<evidence type="ECO:0000313" key="1">
    <source>
        <dbReference type="EMBL" id="MBB6567645.1"/>
    </source>
</evidence>
<dbReference type="EMBL" id="JACHKF010000001">
    <property type="protein sequence ID" value="MBB6567645.1"/>
    <property type="molecule type" value="Genomic_DNA"/>
</dbReference>
<organism evidence="1 2">
    <name type="scientific">Kribbella sandramycini</name>
    <dbReference type="NCBI Taxonomy" id="60450"/>
    <lineage>
        <taxon>Bacteria</taxon>
        <taxon>Bacillati</taxon>
        <taxon>Actinomycetota</taxon>
        <taxon>Actinomycetes</taxon>
        <taxon>Propionibacteriales</taxon>
        <taxon>Kribbellaceae</taxon>
        <taxon>Kribbella</taxon>
    </lineage>
</organism>
<dbReference type="InterPro" id="IPR011047">
    <property type="entry name" value="Quinoprotein_ADH-like_sf"/>
</dbReference>
<evidence type="ECO:0000313" key="2">
    <source>
        <dbReference type="Proteomes" id="UP000553957"/>
    </source>
</evidence>
<gene>
    <name evidence="1" type="ORF">HNR71_003282</name>
</gene>
<proteinExistence type="predicted"/>
<dbReference type="SUPFAM" id="SSF50998">
    <property type="entry name" value="Quinoprotein alcohol dehydrogenase-like"/>
    <property type="match status" value="1"/>
</dbReference>
<dbReference type="RefSeq" id="WP_184999617.1">
    <property type="nucleotide sequence ID" value="NZ_BAAAGT010000003.1"/>
</dbReference>
<protein>
    <recommendedName>
        <fullName evidence="3">Phytase-like domain-containing protein</fullName>
    </recommendedName>
</protein>
<dbReference type="Proteomes" id="UP000553957">
    <property type="component" value="Unassembled WGS sequence"/>
</dbReference>
<accession>A0A841SE00</accession>
<comment type="caution">
    <text evidence="1">The sequence shown here is derived from an EMBL/GenBank/DDBJ whole genome shotgun (WGS) entry which is preliminary data.</text>
</comment>
<evidence type="ECO:0008006" key="3">
    <source>
        <dbReference type="Google" id="ProtNLM"/>
    </source>
</evidence>
<sequence>MVVADGSNVFGTNLSGLSFEGQDVLWAVKNGPSTLYRLIRDGANWRPDGVGARTLNYRNGQGDPDAEAVVRTPDGLLVATERDGDDSGSSLLKVLRYDPKSTAKSQNASAEWDLTRDLPAVDDNSGLEAISWVPDSFLTAKGFRDERTKAVYNPASYANHGTGLYFVGLEDNGTVYAYALNQSGSTFTRVASFAGGFGSIMDLEFDPASGLLWSTCDNSCQGRSATLAITAGKFAVSATYNRPTQMPNLNNEGFAIAPTCTSGRKQVVWADDDNTNSHALRTGTLSCAAAAKAQADDGWQQIGAGMTSGVSGIAVLRRSDDVVDALVVRDNKKPGENRAIRVRIDYGEVGKVDAIEWPGELPVDLEAVEPVPGRSGEYIALASAGKGFRFQLEGTQLKVLATFQVPAGLAGDNYESFALKTVRDHLYAVWADRGQDARSSTIYSARLDVASSTFGKVRTVTFRVPYPATDVRHISDLEITADNRILITAASDPGDDGPFDSAAYVAGKLGKDGAITLATREFGRYPGHKIEALTCLSRSCDRILYGTDDEAAGGAVRIGKF</sequence>
<name>A0A841SE00_9ACTN</name>
<dbReference type="AlphaFoldDB" id="A0A841SE00"/>